<proteinExistence type="predicted"/>
<sequence length="58" mass="7286">MYIRNWRGKMVEINENIYNNEYEFYTKLWKIKYNVKMKTKINLKENIISYINGEKDFI</sequence>
<name>A0A6C0C2S3_9ZZZZ</name>
<dbReference type="EMBL" id="MN739321">
    <property type="protein sequence ID" value="QHS98676.1"/>
    <property type="molecule type" value="Genomic_DNA"/>
</dbReference>
<accession>A0A6C0C2S3</accession>
<organism evidence="1">
    <name type="scientific">viral metagenome</name>
    <dbReference type="NCBI Taxonomy" id="1070528"/>
    <lineage>
        <taxon>unclassified sequences</taxon>
        <taxon>metagenomes</taxon>
        <taxon>organismal metagenomes</taxon>
    </lineage>
</organism>
<protein>
    <submittedName>
        <fullName evidence="1">Uncharacterized protein</fullName>
    </submittedName>
</protein>
<reference evidence="1" key="1">
    <citation type="journal article" date="2020" name="Nature">
        <title>Giant virus diversity and host interactions through global metagenomics.</title>
        <authorList>
            <person name="Schulz F."/>
            <person name="Roux S."/>
            <person name="Paez-Espino D."/>
            <person name="Jungbluth S."/>
            <person name="Walsh D.A."/>
            <person name="Denef V.J."/>
            <person name="McMahon K.D."/>
            <person name="Konstantinidis K.T."/>
            <person name="Eloe-Fadrosh E.A."/>
            <person name="Kyrpides N.C."/>
            <person name="Woyke T."/>
        </authorList>
    </citation>
    <scope>NUCLEOTIDE SEQUENCE</scope>
    <source>
        <strain evidence="1">GVMAG-M-3300020185-18</strain>
    </source>
</reference>
<dbReference type="AlphaFoldDB" id="A0A6C0C2S3"/>
<evidence type="ECO:0000313" key="1">
    <source>
        <dbReference type="EMBL" id="QHS98676.1"/>
    </source>
</evidence>